<dbReference type="PATRIC" id="fig|1121326.3.peg.6396"/>
<dbReference type="EMBL" id="LWAE01000020">
    <property type="protein sequence ID" value="KZL88402.1"/>
    <property type="molecule type" value="Genomic_DNA"/>
</dbReference>
<comment type="caution">
    <text evidence="2">The sequence shown here is derived from an EMBL/GenBank/DDBJ whole genome shotgun (WGS) entry which is preliminary data.</text>
</comment>
<sequence length="380" mass="43227">MIENMRMSGDWQVGKGAIADLCYCPTELKIVNLEMSKIDFSELEGNENLITMADFSGGDGLQIHRMYEYVKAKGLNPAAYYNEMHTTRFNTAMERYSHLDNFNMVNTDFFFLKCRHKNGNAYKKENIAIIRNNPPYTFIEQHGQTVRAEEAFFLENSLLNASEGVHIFELPIHQLTGIENLLKKILYRYEAVHIFKFPKKDFLRYKQVVVIGVRKKTNSADLEKAEILRNRLINDQIPYLDDDDKPVVKLSSRAVNSCKPINVYRDGRVNDVTLSNGYNQVISSVWDKVSKSTNKHLMTIKERGKPIIEKLIGNQAMELNAGAFNGIQGNSVLIKGGYEKEIVVTEEMEGTTKVTTRTEVIKPTIAVTNKVGDILVKGQL</sequence>
<protein>
    <recommendedName>
        <fullName evidence="1">DUF6094 domain-containing protein</fullName>
    </recommendedName>
</protein>
<dbReference type="Pfam" id="PF19587">
    <property type="entry name" value="DUF6094"/>
    <property type="match status" value="1"/>
</dbReference>
<dbReference type="STRING" id="1121326.CLMAG_63290"/>
<gene>
    <name evidence="2" type="ORF">CLMAG_63290</name>
</gene>
<dbReference type="AlphaFoldDB" id="A0A161YEJ5"/>
<evidence type="ECO:0000313" key="2">
    <source>
        <dbReference type="EMBL" id="KZL88402.1"/>
    </source>
</evidence>
<dbReference type="InterPro" id="IPR046076">
    <property type="entry name" value="DUF6094"/>
</dbReference>
<dbReference type="RefSeq" id="WP_066631211.1">
    <property type="nucleotide sequence ID" value="NZ_FQXL01000066.1"/>
</dbReference>
<accession>A0A161YEJ5</accession>
<evidence type="ECO:0000313" key="3">
    <source>
        <dbReference type="Proteomes" id="UP000076603"/>
    </source>
</evidence>
<proteinExistence type="predicted"/>
<dbReference type="OrthoDB" id="1843260at2"/>
<reference evidence="2 3" key="1">
    <citation type="submission" date="2016-04" db="EMBL/GenBank/DDBJ databases">
        <title>Genome sequence of Clostridium magnum DSM 2767.</title>
        <authorList>
            <person name="Poehlein A."/>
            <person name="Uhlig R."/>
            <person name="Fischer R."/>
            <person name="Bahl H."/>
            <person name="Daniel R."/>
        </authorList>
    </citation>
    <scope>NUCLEOTIDE SEQUENCE [LARGE SCALE GENOMIC DNA]</scope>
    <source>
        <strain evidence="2 3">DSM 2767</strain>
    </source>
</reference>
<name>A0A161YEJ5_9CLOT</name>
<feature type="domain" description="DUF6094" evidence="1">
    <location>
        <begin position="123"/>
        <end position="220"/>
    </location>
</feature>
<organism evidence="2 3">
    <name type="scientific">Clostridium magnum DSM 2767</name>
    <dbReference type="NCBI Taxonomy" id="1121326"/>
    <lineage>
        <taxon>Bacteria</taxon>
        <taxon>Bacillati</taxon>
        <taxon>Bacillota</taxon>
        <taxon>Clostridia</taxon>
        <taxon>Eubacteriales</taxon>
        <taxon>Clostridiaceae</taxon>
        <taxon>Clostridium</taxon>
    </lineage>
</organism>
<evidence type="ECO:0000259" key="1">
    <source>
        <dbReference type="Pfam" id="PF19587"/>
    </source>
</evidence>
<dbReference type="Proteomes" id="UP000076603">
    <property type="component" value="Unassembled WGS sequence"/>
</dbReference>
<keyword evidence="3" id="KW-1185">Reference proteome</keyword>